<feature type="domain" description="Sieve element occlusion N-terminal" evidence="1">
    <location>
        <begin position="26"/>
        <end position="312"/>
    </location>
</feature>
<feature type="domain" description="Sieve element occlusion C-terminal" evidence="2">
    <location>
        <begin position="479"/>
        <end position="712"/>
    </location>
</feature>
<proteinExistence type="predicted"/>
<reference evidence="3" key="1">
    <citation type="submission" date="2023-10" db="EMBL/GenBank/DDBJ databases">
        <title>Chromosome-level genome of the transformable northern wattle, Acacia crassicarpa.</title>
        <authorList>
            <person name="Massaro I."/>
            <person name="Sinha N.R."/>
            <person name="Poethig S."/>
            <person name="Leichty A.R."/>
        </authorList>
    </citation>
    <scope>NUCLEOTIDE SEQUENCE</scope>
    <source>
        <strain evidence="3">Acra3RX</strain>
        <tissue evidence="3">Leaf</tissue>
    </source>
</reference>
<dbReference type="Pfam" id="PF14577">
    <property type="entry name" value="SEO_C"/>
    <property type="match status" value="1"/>
</dbReference>
<evidence type="ECO:0000313" key="3">
    <source>
        <dbReference type="EMBL" id="KAK4282304.1"/>
    </source>
</evidence>
<dbReference type="Proteomes" id="UP001293593">
    <property type="component" value="Unassembled WGS sequence"/>
</dbReference>
<dbReference type="InterPro" id="IPR039299">
    <property type="entry name" value="SEOA"/>
</dbReference>
<sequence length="730" mass="84167">MALANFAKLNKMQQLMKTDRTVPTMSDDTILVKKIVAEHSPDGLEHDVKPLLRLVEDILKHATFSSEGLSMAALGTVDHVDDRDQHSSYYTIMEILAYRIDRIACEMSYKALSGVDAHTTTVAIFDMLTNFKWDVKLVLVLASFALTYGEFWLLANIHSSNPLAKSMAILKQLPGIVEHAGPLKPRFDSLNDLIRVILEVTRCVIEFNDLPQTYITPDVSSYTTASAHIPIASYWSVRGLVACSTQITSLTTMGYEFMLSTTEAWELSTLAHKLKTILDHLRNHLDICHKYIEKKIDAEAYGMLCDLFKMIHIDNMRVLKALIYARDDLLPLYDGASKKRVGLDVLRRKNVLLLISGLDFSHEELLILEQIYNESRAHATKLENRYELVWIPVVDRLTNDQMTEQQQRQFENLRDTMPWYSVDHPSLISKAVLMFVRNEWKYKNKPILVVLDPQAKVACPNAIHMMWIWGSSAFPFTSSKEEALWREESWRLELVVDGIDAEILNWMKDGKFIFLYGGDDYVWVRNFVREARRVQLAARVPLEMAYIGKSTKKDQVRRVLDSIMQDKLNTHSWQDQSMVWFFWTRLESMLFSKIQLQQADDHDLVMQEIKKLLSYDKLGGWMILAKGSRIVVNGHANTGLQTLIEYDTMWQQQAEKDGFDNAFGEHYRKLHEVENPCCRFEFSHAMGRIPERLRCPECQRHMHVLTTFQCCHDEAADEAFMVSAVNPPSI</sequence>
<protein>
    <submittedName>
        <fullName evidence="3">Uncharacterized protein</fullName>
    </submittedName>
</protein>
<dbReference type="GO" id="GO:0010088">
    <property type="term" value="P:phloem development"/>
    <property type="evidence" value="ECO:0007669"/>
    <property type="project" value="InterPro"/>
</dbReference>
<accession>A0AAE1TG19</accession>
<keyword evidence="4" id="KW-1185">Reference proteome</keyword>
<evidence type="ECO:0000259" key="2">
    <source>
        <dbReference type="Pfam" id="PF14577"/>
    </source>
</evidence>
<dbReference type="Pfam" id="PF14576">
    <property type="entry name" value="SEO_N"/>
    <property type="match status" value="1"/>
</dbReference>
<dbReference type="PANTHER" id="PTHR33232:SF9">
    <property type="entry name" value="PROTEIN SIEVE ELEMENT OCCLUSION B"/>
    <property type="match status" value="1"/>
</dbReference>
<evidence type="ECO:0000313" key="4">
    <source>
        <dbReference type="Proteomes" id="UP001293593"/>
    </source>
</evidence>
<name>A0AAE1TG19_9FABA</name>
<dbReference type="InterPro" id="IPR027942">
    <property type="entry name" value="SEO_N"/>
</dbReference>
<dbReference type="AlphaFoldDB" id="A0AAE1TG19"/>
<dbReference type="EMBL" id="JAWXYG010000002">
    <property type="protein sequence ID" value="KAK4282304.1"/>
    <property type="molecule type" value="Genomic_DNA"/>
</dbReference>
<evidence type="ECO:0000259" key="1">
    <source>
        <dbReference type="Pfam" id="PF14576"/>
    </source>
</evidence>
<dbReference type="PANTHER" id="PTHR33232">
    <property type="entry name" value="PROTEIN SIEVE ELEMENT OCCLUSION B-LIKE"/>
    <property type="match status" value="1"/>
</dbReference>
<comment type="caution">
    <text evidence="3">The sequence shown here is derived from an EMBL/GenBank/DDBJ whole genome shotgun (WGS) entry which is preliminary data.</text>
</comment>
<gene>
    <name evidence="3" type="ORF">QN277_013699</name>
</gene>
<dbReference type="InterPro" id="IPR027944">
    <property type="entry name" value="SEO_C"/>
</dbReference>
<organism evidence="3 4">
    <name type="scientific">Acacia crassicarpa</name>
    <name type="common">northern wattle</name>
    <dbReference type="NCBI Taxonomy" id="499986"/>
    <lineage>
        <taxon>Eukaryota</taxon>
        <taxon>Viridiplantae</taxon>
        <taxon>Streptophyta</taxon>
        <taxon>Embryophyta</taxon>
        <taxon>Tracheophyta</taxon>
        <taxon>Spermatophyta</taxon>
        <taxon>Magnoliopsida</taxon>
        <taxon>eudicotyledons</taxon>
        <taxon>Gunneridae</taxon>
        <taxon>Pentapetalae</taxon>
        <taxon>rosids</taxon>
        <taxon>fabids</taxon>
        <taxon>Fabales</taxon>
        <taxon>Fabaceae</taxon>
        <taxon>Caesalpinioideae</taxon>
        <taxon>mimosoid clade</taxon>
        <taxon>Acacieae</taxon>
        <taxon>Acacia</taxon>
    </lineage>
</organism>